<proteinExistence type="predicted"/>
<dbReference type="Proteomes" id="UP000299102">
    <property type="component" value="Unassembled WGS sequence"/>
</dbReference>
<keyword evidence="3" id="KW-1185">Reference proteome</keyword>
<sequence>MNNNAGSRAAVNYLDQTSATALPMYLLKLLHSIRRLDFRRQRVNFKLSRRRDPPTPRKSTPHSSRAAEK</sequence>
<comment type="caution">
    <text evidence="2">The sequence shown here is derived from an EMBL/GenBank/DDBJ whole genome shotgun (WGS) entry which is preliminary data.</text>
</comment>
<feature type="region of interest" description="Disordered" evidence="1">
    <location>
        <begin position="43"/>
        <end position="69"/>
    </location>
</feature>
<evidence type="ECO:0000313" key="2">
    <source>
        <dbReference type="EMBL" id="GBP06613.1"/>
    </source>
</evidence>
<protein>
    <submittedName>
        <fullName evidence="2">Uncharacterized protein</fullName>
    </submittedName>
</protein>
<organism evidence="2 3">
    <name type="scientific">Eumeta variegata</name>
    <name type="common">Bagworm moth</name>
    <name type="synonym">Eumeta japonica</name>
    <dbReference type="NCBI Taxonomy" id="151549"/>
    <lineage>
        <taxon>Eukaryota</taxon>
        <taxon>Metazoa</taxon>
        <taxon>Ecdysozoa</taxon>
        <taxon>Arthropoda</taxon>
        <taxon>Hexapoda</taxon>
        <taxon>Insecta</taxon>
        <taxon>Pterygota</taxon>
        <taxon>Neoptera</taxon>
        <taxon>Endopterygota</taxon>
        <taxon>Lepidoptera</taxon>
        <taxon>Glossata</taxon>
        <taxon>Ditrysia</taxon>
        <taxon>Tineoidea</taxon>
        <taxon>Psychidae</taxon>
        <taxon>Oiketicinae</taxon>
        <taxon>Eumeta</taxon>
    </lineage>
</organism>
<reference evidence="2 3" key="1">
    <citation type="journal article" date="2019" name="Commun. Biol.">
        <title>The bagworm genome reveals a unique fibroin gene that provides high tensile strength.</title>
        <authorList>
            <person name="Kono N."/>
            <person name="Nakamura H."/>
            <person name="Ohtoshi R."/>
            <person name="Tomita M."/>
            <person name="Numata K."/>
            <person name="Arakawa K."/>
        </authorList>
    </citation>
    <scope>NUCLEOTIDE SEQUENCE [LARGE SCALE GENOMIC DNA]</scope>
</reference>
<accession>A0A4C1SWJ5</accession>
<evidence type="ECO:0000256" key="1">
    <source>
        <dbReference type="SAM" id="MobiDB-lite"/>
    </source>
</evidence>
<dbReference type="EMBL" id="BGZK01000023">
    <property type="protein sequence ID" value="GBP06613.1"/>
    <property type="molecule type" value="Genomic_DNA"/>
</dbReference>
<dbReference type="AlphaFoldDB" id="A0A4C1SWJ5"/>
<gene>
    <name evidence="2" type="ORF">EVAR_92595_1</name>
</gene>
<evidence type="ECO:0000313" key="3">
    <source>
        <dbReference type="Proteomes" id="UP000299102"/>
    </source>
</evidence>
<name>A0A4C1SWJ5_EUMVA</name>